<dbReference type="AlphaFoldDB" id="A0A5C3LDB5"/>
<accession>A0A5C3LDB5</accession>
<feature type="region of interest" description="Disordered" evidence="1">
    <location>
        <begin position="23"/>
        <end position="70"/>
    </location>
</feature>
<gene>
    <name evidence="2" type="ORF">BDQ12DRAFT_740187</name>
</gene>
<proteinExistence type="predicted"/>
<name>A0A5C3LDB5_9AGAR</name>
<organism evidence="2 3">
    <name type="scientific">Crucibulum laeve</name>
    <dbReference type="NCBI Taxonomy" id="68775"/>
    <lineage>
        <taxon>Eukaryota</taxon>
        <taxon>Fungi</taxon>
        <taxon>Dikarya</taxon>
        <taxon>Basidiomycota</taxon>
        <taxon>Agaricomycotina</taxon>
        <taxon>Agaricomycetes</taxon>
        <taxon>Agaricomycetidae</taxon>
        <taxon>Agaricales</taxon>
        <taxon>Agaricineae</taxon>
        <taxon>Nidulariaceae</taxon>
        <taxon>Crucibulum</taxon>
    </lineage>
</organism>
<feature type="compositionally biased region" description="Basic and acidic residues" evidence="1">
    <location>
        <begin position="49"/>
        <end position="63"/>
    </location>
</feature>
<dbReference type="OrthoDB" id="2449121at2759"/>
<sequence length="129" mass="14644">MARGRLPKRTHNIICLKGQPARTNHFAPKESTHGDESHENLHLMGMDYGLERERVGEDTKGSDIEEDEEEDCWEDSVKLTSYGASLTNLGGLWIGLTEKAAVWAVRKERGHRTISRRAMMEIEAVLNRN</sequence>
<evidence type="ECO:0000256" key="1">
    <source>
        <dbReference type="SAM" id="MobiDB-lite"/>
    </source>
</evidence>
<evidence type="ECO:0000313" key="3">
    <source>
        <dbReference type="Proteomes" id="UP000308652"/>
    </source>
</evidence>
<reference evidence="2 3" key="1">
    <citation type="journal article" date="2019" name="Nat. Ecol. Evol.">
        <title>Megaphylogeny resolves global patterns of mushroom evolution.</title>
        <authorList>
            <person name="Varga T."/>
            <person name="Krizsan K."/>
            <person name="Foldi C."/>
            <person name="Dima B."/>
            <person name="Sanchez-Garcia M."/>
            <person name="Sanchez-Ramirez S."/>
            <person name="Szollosi G.J."/>
            <person name="Szarkandi J.G."/>
            <person name="Papp V."/>
            <person name="Albert L."/>
            <person name="Andreopoulos W."/>
            <person name="Angelini C."/>
            <person name="Antonin V."/>
            <person name="Barry K.W."/>
            <person name="Bougher N.L."/>
            <person name="Buchanan P."/>
            <person name="Buyck B."/>
            <person name="Bense V."/>
            <person name="Catcheside P."/>
            <person name="Chovatia M."/>
            <person name="Cooper J."/>
            <person name="Damon W."/>
            <person name="Desjardin D."/>
            <person name="Finy P."/>
            <person name="Geml J."/>
            <person name="Haridas S."/>
            <person name="Hughes K."/>
            <person name="Justo A."/>
            <person name="Karasinski D."/>
            <person name="Kautmanova I."/>
            <person name="Kiss B."/>
            <person name="Kocsube S."/>
            <person name="Kotiranta H."/>
            <person name="LaButti K.M."/>
            <person name="Lechner B.E."/>
            <person name="Liimatainen K."/>
            <person name="Lipzen A."/>
            <person name="Lukacs Z."/>
            <person name="Mihaltcheva S."/>
            <person name="Morgado L.N."/>
            <person name="Niskanen T."/>
            <person name="Noordeloos M.E."/>
            <person name="Ohm R.A."/>
            <person name="Ortiz-Santana B."/>
            <person name="Ovrebo C."/>
            <person name="Racz N."/>
            <person name="Riley R."/>
            <person name="Savchenko A."/>
            <person name="Shiryaev A."/>
            <person name="Soop K."/>
            <person name="Spirin V."/>
            <person name="Szebenyi C."/>
            <person name="Tomsovsky M."/>
            <person name="Tulloss R.E."/>
            <person name="Uehling J."/>
            <person name="Grigoriev I.V."/>
            <person name="Vagvolgyi C."/>
            <person name="Papp T."/>
            <person name="Martin F.M."/>
            <person name="Miettinen O."/>
            <person name="Hibbett D.S."/>
            <person name="Nagy L.G."/>
        </authorList>
    </citation>
    <scope>NUCLEOTIDE SEQUENCE [LARGE SCALE GENOMIC DNA]</scope>
    <source>
        <strain evidence="2 3">CBS 166.37</strain>
    </source>
</reference>
<feature type="compositionally biased region" description="Basic and acidic residues" evidence="1">
    <location>
        <begin position="27"/>
        <end position="41"/>
    </location>
</feature>
<evidence type="ECO:0000313" key="2">
    <source>
        <dbReference type="EMBL" id="TFK31079.1"/>
    </source>
</evidence>
<keyword evidence="3" id="KW-1185">Reference proteome</keyword>
<protein>
    <submittedName>
        <fullName evidence="2">Uncharacterized protein</fullName>
    </submittedName>
</protein>
<dbReference type="EMBL" id="ML213936">
    <property type="protein sequence ID" value="TFK31079.1"/>
    <property type="molecule type" value="Genomic_DNA"/>
</dbReference>
<dbReference type="Proteomes" id="UP000308652">
    <property type="component" value="Unassembled WGS sequence"/>
</dbReference>